<dbReference type="EMBL" id="GL349455">
    <property type="protein sequence ID" value="KNC49378.1"/>
    <property type="molecule type" value="Genomic_DNA"/>
</dbReference>
<dbReference type="eggNOG" id="KOG1786">
    <property type="taxonomic scope" value="Eukaryota"/>
</dbReference>
<dbReference type="Proteomes" id="UP000054408">
    <property type="component" value="Unassembled WGS sequence"/>
</dbReference>
<evidence type="ECO:0000313" key="5">
    <source>
        <dbReference type="Proteomes" id="UP000054408"/>
    </source>
</evidence>
<dbReference type="OMA" id="PHHITHA"/>
<dbReference type="SUPFAM" id="SSF81837">
    <property type="entry name" value="BEACH domain"/>
    <property type="match status" value="1"/>
</dbReference>
<dbReference type="Gene3D" id="2.130.10.10">
    <property type="entry name" value="YVTN repeat-like/Quinoprotein amine dehydrogenase"/>
    <property type="match status" value="2"/>
</dbReference>
<dbReference type="Gene3D" id="1.10.1540.10">
    <property type="entry name" value="BEACH domain"/>
    <property type="match status" value="1"/>
</dbReference>
<dbReference type="PANTHER" id="PTHR46866">
    <property type="entry name" value="GH12955P"/>
    <property type="match status" value="1"/>
</dbReference>
<dbReference type="Pfam" id="PF00400">
    <property type="entry name" value="WD40"/>
    <property type="match status" value="2"/>
</dbReference>
<dbReference type="PANTHER" id="PTHR46866:SF1">
    <property type="entry name" value="GH12955P"/>
    <property type="match status" value="1"/>
</dbReference>
<dbReference type="SUPFAM" id="SSF56112">
    <property type="entry name" value="Protein kinase-like (PK-like)"/>
    <property type="match status" value="1"/>
</dbReference>
<feature type="compositionally biased region" description="Polar residues" evidence="2">
    <location>
        <begin position="499"/>
        <end position="510"/>
    </location>
</feature>
<accession>A0A0L0DDI1</accession>
<evidence type="ECO:0000256" key="1">
    <source>
        <dbReference type="PROSITE-ProRule" id="PRU00221"/>
    </source>
</evidence>
<dbReference type="GeneID" id="25564805"/>
<protein>
    <submittedName>
        <fullName evidence="4">WDR81 protein</fullName>
    </submittedName>
</protein>
<keyword evidence="5" id="KW-1185">Reference proteome</keyword>
<name>A0A0L0DDI1_THETB</name>
<dbReference type="InterPro" id="IPR036322">
    <property type="entry name" value="WD40_repeat_dom_sf"/>
</dbReference>
<dbReference type="STRING" id="461836.A0A0L0DDI1"/>
<feature type="compositionally biased region" description="Gly residues" evidence="2">
    <location>
        <begin position="622"/>
        <end position="656"/>
    </location>
</feature>
<dbReference type="Pfam" id="PF02138">
    <property type="entry name" value="Beach"/>
    <property type="match status" value="1"/>
</dbReference>
<feature type="repeat" description="WD" evidence="1">
    <location>
        <begin position="1224"/>
        <end position="1265"/>
    </location>
</feature>
<gene>
    <name evidence="4" type="ORF">AMSG_05377</name>
</gene>
<dbReference type="SUPFAM" id="SSF50978">
    <property type="entry name" value="WD40 repeat-like"/>
    <property type="match status" value="1"/>
</dbReference>
<feature type="compositionally biased region" description="Low complexity" evidence="2">
    <location>
        <begin position="519"/>
        <end position="530"/>
    </location>
</feature>
<dbReference type="PROSITE" id="PS50294">
    <property type="entry name" value="WD_REPEATS_REGION"/>
    <property type="match status" value="1"/>
</dbReference>
<feature type="region of interest" description="Disordered" evidence="2">
    <location>
        <begin position="499"/>
        <end position="561"/>
    </location>
</feature>
<dbReference type="PROSITE" id="PS50082">
    <property type="entry name" value="WD_REPEATS_2"/>
    <property type="match status" value="1"/>
</dbReference>
<feature type="region of interest" description="Disordered" evidence="2">
    <location>
        <begin position="575"/>
        <end position="684"/>
    </location>
</feature>
<dbReference type="InterPro" id="IPR015943">
    <property type="entry name" value="WD40/YVTN_repeat-like_dom_sf"/>
</dbReference>
<evidence type="ECO:0000313" key="4">
    <source>
        <dbReference type="EMBL" id="KNC49378.1"/>
    </source>
</evidence>
<dbReference type="PROSITE" id="PS50197">
    <property type="entry name" value="BEACH"/>
    <property type="match status" value="1"/>
</dbReference>
<keyword evidence="1" id="KW-0853">WD repeat</keyword>
<feature type="domain" description="BEACH" evidence="3">
    <location>
        <begin position="210"/>
        <end position="476"/>
    </location>
</feature>
<evidence type="ECO:0000256" key="2">
    <source>
        <dbReference type="SAM" id="MobiDB-lite"/>
    </source>
</evidence>
<sequence>MTGTCVANAAASAKSSNRGHIPRRSLLANSCSSPWSLSVGDAVSGGNGSEHEGSISLDAYLASLGGPWSSIAGADVESEAAAAGTGLIVEGGVEAALDAVYAQRDGERWLKPVHPTLPREVTLENGVVQVAREPWDLTRVLAHATLHPLSLNQRLFVAYQAVQGLAAVHARGVVHGGLAPQALRFSPALLLTMDPPSGGAVLRAAAAAAAVLRAPAGTSSLTAAWVAGGVSNFEYLMALNAAVGRTVGEPHFHAILPWITDFSGASASDPGALRDLSKSKYRLKKGDAQLDMMYSAASPPHHITHALSDITFFAYMARVTPVEVLTSVVRSKWEPNEYPSSLERLYVWSPDEAIPQFFTDPSIFDSIHPDMPSLALPSWAPTAEAFIAAHAALLESPAVSAELHNWIDLTFGYKLSGEHAVQAKNVPLSTSSMGLGSALGFVKLFDAPHPRKHVRSTGRALPPNAAYAVPSAELDASVGDCKALDTLLQTQDSFDSMASAGEMQSPTAGSVSGARLHGSRSAPSIGIAASGVGGGSSRRLVSPTAATAPGGGASSSSTSTGLMSALRRLTEPIERLRGRVTNPSSPAASSGLPVLDPAPRSGTPVGGPVQGGSPNSGKSTGSPGGGGAGIGPGSGPVVSDGGGGATGSDSGPGGSGLALAVEARRRSSSVTSSATPSSSTGVGPFFTPAPIQVERTAALDALTYALDAHETCGEFEALAQRWLEPFVASGESRSQAGDCVALAGVLEPLLLAMQDGVGVGEQLLSAIRGAQSGLAAAALTAGLFPAALREAFEAVAAVREARASGHDPLSVLEALLDGAAYMSKLDMLELVLPVSLPVEDASKASVDAARIVLALVRHLGPQLSGRMLKSRVVALYGQLSEAASEPQYAALLLDAEYVRSVMVAFGGAFVVTEILPAVIELVVDGSLEFVSLLALQLEKLLVEVFLPVVGLKFVVMPLVVAVARGASEAVTELAIRCVASVGEPALSHHVIPFVMYHLSRAVGRGDRAPVSGVIGLLRLVGAFLDELDSEVVLNTLVVPSTALFDFLLHPPMDSEEVFRLAAGLCMRVAEVIGPDAVRAHAIDRFALYLADYDDFYESMEAEPLWRHAGGGEASDLHTPEFACLVYHTLCRLVGQVTMRREIENAELIEALMYTHLSSGAAELKANELVASGVGPGVVPTMRRRALDSESPVAVWAGAMPPLRGTGVAEWRKHWEPEDRPVGVLEGHSDRVRAVAVSGDERILVSASRDGSASVWRLDGTERSAVYSRHSEALHDVVLLPFAGHAVSCDSQLHVWDVETGATVASYEGTSPMLSLAHVGHASLVLGGTLESTIRFFDVRTPRALHEWHAMPASASAGAATYVRTLVASEPACAVLAGLSTGHVSTLDLRAGNFVQAWRAHSSQVLDMKLLSLDSGPQVLVTSSSDHSVAVWNALGHGAPRLLSRGHGHRDPVASLAYHGRQLFGVGGSLLSVANLLHDGALESSEMRMLRMQCVRTKDALSVVRVLPLSRMFVFGFENGALRVSG</sequence>
<dbReference type="eggNOG" id="KOG4190">
    <property type="taxonomic scope" value="Eukaryota"/>
</dbReference>
<proteinExistence type="predicted"/>
<dbReference type="SMART" id="SM00320">
    <property type="entry name" value="WD40"/>
    <property type="match status" value="5"/>
</dbReference>
<feature type="compositionally biased region" description="Low complexity" evidence="2">
    <location>
        <begin position="537"/>
        <end position="561"/>
    </location>
</feature>
<feature type="compositionally biased region" description="Low complexity" evidence="2">
    <location>
        <begin position="668"/>
        <end position="684"/>
    </location>
</feature>
<dbReference type="InterPro" id="IPR011009">
    <property type="entry name" value="Kinase-like_dom_sf"/>
</dbReference>
<reference evidence="4 5" key="1">
    <citation type="submission" date="2010-05" db="EMBL/GenBank/DDBJ databases">
        <title>The Genome Sequence of Thecamonas trahens ATCC 50062.</title>
        <authorList>
            <consortium name="The Broad Institute Genome Sequencing Platform"/>
            <person name="Russ C."/>
            <person name="Cuomo C."/>
            <person name="Shea T."/>
            <person name="Young S.K."/>
            <person name="Zeng Q."/>
            <person name="Koehrsen M."/>
            <person name="Haas B."/>
            <person name="Borodovsky M."/>
            <person name="Guigo R."/>
            <person name="Alvarado L."/>
            <person name="Berlin A."/>
            <person name="Bochicchio J."/>
            <person name="Borenstein D."/>
            <person name="Chapman S."/>
            <person name="Chen Z."/>
            <person name="Freedman E."/>
            <person name="Gellesch M."/>
            <person name="Goldberg J."/>
            <person name="Griggs A."/>
            <person name="Gujja S."/>
            <person name="Heilman E."/>
            <person name="Heiman D."/>
            <person name="Hepburn T."/>
            <person name="Howarth C."/>
            <person name="Jen D."/>
            <person name="Larson L."/>
            <person name="Mehta T."/>
            <person name="Park D."/>
            <person name="Pearson M."/>
            <person name="Roberts A."/>
            <person name="Saif S."/>
            <person name="Shenoy N."/>
            <person name="Sisk P."/>
            <person name="Stolte C."/>
            <person name="Sykes S."/>
            <person name="Thomson T."/>
            <person name="Walk T."/>
            <person name="White J."/>
            <person name="Yandava C."/>
            <person name="Burger G."/>
            <person name="Gray M.W."/>
            <person name="Holland P.W.H."/>
            <person name="King N."/>
            <person name="Lang F.B.F."/>
            <person name="Roger A.J."/>
            <person name="Ruiz-Trillo I."/>
            <person name="Lander E."/>
            <person name="Nusbaum C."/>
        </authorList>
    </citation>
    <scope>NUCLEOTIDE SEQUENCE [LARGE SCALE GENOMIC DNA]</scope>
    <source>
        <strain evidence="4 5">ATCC 50062</strain>
    </source>
</reference>
<evidence type="ECO:0000259" key="3">
    <source>
        <dbReference type="PROSITE" id="PS50197"/>
    </source>
</evidence>
<dbReference type="InterPro" id="IPR000409">
    <property type="entry name" value="BEACH_dom"/>
</dbReference>
<dbReference type="RefSeq" id="XP_013757803.1">
    <property type="nucleotide sequence ID" value="XM_013902349.1"/>
</dbReference>
<dbReference type="OrthoDB" id="29306at2759"/>
<dbReference type="SMART" id="SM01026">
    <property type="entry name" value="Beach"/>
    <property type="match status" value="1"/>
</dbReference>
<dbReference type="InterPro" id="IPR036372">
    <property type="entry name" value="BEACH_dom_sf"/>
</dbReference>
<organism evidence="4 5">
    <name type="scientific">Thecamonas trahens ATCC 50062</name>
    <dbReference type="NCBI Taxonomy" id="461836"/>
    <lineage>
        <taxon>Eukaryota</taxon>
        <taxon>Apusozoa</taxon>
        <taxon>Apusomonadida</taxon>
        <taxon>Apusomonadidae</taxon>
        <taxon>Thecamonas</taxon>
    </lineage>
</organism>
<dbReference type="InterPro" id="IPR001680">
    <property type="entry name" value="WD40_rpt"/>
</dbReference>
<feature type="compositionally biased region" description="Low complexity" evidence="2">
    <location>
        <begin position="611"/>
        <end position="621"/>
    </location>
</feature>